<evidence type="ECO:0000313" key="6">
    <source>
        <dbReference type="Proteomes" id="UP000275267"/>
    </source>
</evidence>
<keyword evidence="2" id="KW-0812">Transmembrane</keyword>
<evidence type="ECO:0000256" key="3">
    <source>
        <dbReference type="ARBA" id="ARBA00022989"/>
    </source>
</evidence>
<evidence type="ECO:0000256" key="4">
    <source>
        <dbReference type="ARBA" id="ARBA00023136"/>
    </source>
</evidence>
<reference evidence="6" key="1">
    <citation type="journal article" date="2019" name="Nat. Commun.">
        <title>The genome of broomcorn millet.</title>
        <authorList>
            <person name="Zou C."/>
            <person name="Miki D."/>
            <person name="Li D."/>
            <person name="Tang Q."/>
            <person name="Xiao L."/>
            <person name="Rajput S."/>
            <person name="Deng P."/>
            <person name="Jia W."/>
            <person name="Huang R."/>
            <person name="Zhang M."/>
            <person name="Sun Y."/>
            <person name="Hu J."/>
            <person name="Fu X."/>
            <person name="Schnable P.S."/>
            <person name="Li F."/>
            <person name="Zhang H."/>
            <person name="Feng B."/>
            <person name="Zhu X."/>
            <person name="Liu R."/>
            <person name="Schnable J.C."/>
            <person name="Zhu J.-K."/>
            <person name="Zhang H."/>
        </authorList>
    </citation>
    <scope>NUCLEOTIDE SEQUENCE [LARGE SCALE GENOMIC DNA]</scope>
</reference>
<evidence type="ECO:0000256" key="1">
    <source>
        <dbReference type="ARBA" id="ARBA00004141"/>
    </source>
</evidence>
<keyword evidence="6" id="KW-1185">Reference proteome</keyword>
<comment type="subcellular location">
    <subcellularLocation>
        <location evidence="1">Membrane</location>
        <topology evidence="1">Multi-pass membrane protein</topology>
    </subcellularLocation>
</comment>
<dbReference type="Proteomes" id="UP000275267">
    <property type="component" value="Unassembled WGS sequence"/>
</dbReference>
<proteinExistence type="predicted"/>
<dbReference type="STRING" id="4540.A0A3L6QZN0"/>
<dbReference type="Gene3D" id="1.10.3430.10">
    <property type="entry name" value="Ammonium transporter AmtB like domains"/>
    <property type="match status" value="1"/>
</dbReference>
<dbReference type="AlphaFoldDB" id="A0A3L6QZN0"/>
<evidence type="ECO:0000256" key="2">
    <source>
        <dbReference type="ARBA" id="ARBA00022692"/>
    </source>
</evidence>
<name>A0A3L6QZN0_PANMI</name>
<keyword evidence="3" id="KW-1133">Transmembrane helix</keyword>
<gene>
    <name evidence="5" type="ORF">C2845_PM08G11910</name>
</gene>
<comment type="caution">
    <text evidence="5">The sequence shown here is derived from an EMBL/GenBank/DDBJ whole genome shotgun (WGS) entry which is preliminary data.</text>
</comment>
<dbReference type="EMBL" id="PQIB02000010">
    <property type="protein sequence ID" value="RLM92662.1"/>
    <property type="molecule type" value="Genomic_DNA"/>
</dbReference>
<accession>A0A3L6QZN0</accession>
<dbReference type="InterPro" id="IPR029020">
    <property type="entry name" value="Ammonium/urea_transptr"/>
</dbReference>
<dbReference type="GO" id="GO:0016020">
    <property type="term" value="C:membrane"/>
    <property type="evidence" value="ECO:0007669"/>
    <property type="project" value="UniProtKB-SubCell"/>
</dbReference>
<evidence type="ECO:0000313" key="5">
    <source>
        <dbReference type="EMBL" id="RLM92662.1"/>
    </source>
</evidence>
<dbReference type="SUPFAM" id="SSF111352">
    <property type="entry name" value="Ammonium transporter"/>
    <property type="match status" value="1"/>
</dbReference>
<sequence length="111" mass="12013">MGIVSGSRGRCPSTPTMNRCCRGFLQEEVDDTLGILHTHAVSGLLGGVLTGVFAHPVPSRYQFEGPHLRRPCRRRADPEAGRGRVLCGWMECSGHIGHLGSRQGLGAFEDD</sequence>
<keyword evidence="4" id="KW-0472">Membrane</keyword>
<organism evidence="5 6">
    <name type="scientific">Panicum miliaceum</name>
    <name type="common">Proso millet</name>
    <name type="synonym">Broomcorn millet</name>
    <dbReference type="NCBI Taxonomy" id="4540"/>
    <lineage>
        <taxon>Eukaryota</taxon>
        <taxon>Viridiplantae</taxon>
        <taxon>Streptophyta</taxon>
        <taxon>Embryophyta</taxon>
        <taxon>Tracheophyta</taxon>
        <taxon>Spermatophyta</taxon>
        <taxon>Magnoliopsida</taxon>
        <taxon>Liliopsida</taxon>
        <taxon>Poales</taxon>
        <taxon>Poaceae</taxon>
        <taxon>PACMAD clade</taxon>
        <taxon>Panicoideae</taxon>
        <taxon>Panicodae</taxon>
        <taxon>Paniceae</taxon>
        <taxon>Panicinae</taxon>
        <taxon>Panicum</taxon>
        <taxon>Panicum sect. Panicum</taxon>
    </lineage>
</organism>
<protein>
    <submittedName>
        <fullName evidence="5">Ammonium transporter 3 member 1-like</fullName>
    </submittedName>
</protein>